<evidence type="ECO:0000256" key="1">
    <source>
        <dbReference type="PIRSR" id="PIRSR600760-2"/>
    </source>
</evidence>
<protein>
    <submittedName>
        <fullName evidence="2">3'(2'), 5'-bisphosphate nucleotidase</fullName>
        <ecNumber evidence="2">3.1.3.7</ecNumber>
    </submittedName>
</protein>
<comment type="caution">
    <text evidence="2">The sequence shown here is derived from an EMBL/GenBank/DDBJ whole genome shotgun (WGS) entry which is preliminary data.</text>
</comment>
<dbReference type="Gene3D" id="3.40.190.80">
    <property type="match status" value="1"/>
</dbReference>
<gene>
    <name evidence="2" type="ORF">FHX42_002164</name>
</gene>
<evidence type="ECO:0000313" key="2">
    <source>
        <dbReference type="EMBL" id="MBA8824817.1"/>
    </source>
</evidence>
<accession>A0A839DZA3</accession>
<dbReference type="Proteomes" id="UP000569329">
    <property type="component" value="Unassembled WGS sequence"/>
</dbReference>
<keyword evidence="1" id="KW-0460">Magnesium</keyword>
<name>A0A839DZA3_9PSEU</name>
<dbReference type="PANTHER" id="PTHR43028">
    <property type="entry name" value="3'(2'),5'-BISPHOSPHATE NUCLEOTIDASE 1"/>
    <property type="match status" value="1"/>
</dbReference>
<organism evidence="2 3">
    <name type="scientific">Halosaccharopolyspora lacisalsi</name>
    <dbReference type="NCBI Taxonomy" id="1000566"/>
    <lineage>
        <taxon>Bacteria</taxon>
        <taxon>Bacillati</taxon>
        <taxon>Actinomycetota</taxon>
        <taxon>Actinomycetes</taxon>
        <taxon>Pseudonocardiales</taxon>
        <taxon>Pseudonocardiaceae</taxon>
        <taxon>Halosaccharopolyspora</taxon>
    </lineage>
</organism>
<dbReference type="PANTHER" id="PTHR43028:SF5">
    <property type="entry name" value="3'(2'),5'-BISPHOSPHATE NUCLEOTIDASE 1"/>
    <property type="match status" value="1"/>
</dbReference>
<dbReference type="EMBL" id="JACGWZ010000002">
    <property type="protein sequence ID" value="MBA8824817.1"/>
    <property type="molecule type" value="Genomic_DNA"/>
</dbReference>
<sequence>MSSVTPRAGTGPCTWPWPTGDVRWWARWHFPPRTPVLSTAEPPLRDEAAASGVVRLAVSRRRPPKFVEALAAELGAETVPTGSAGAKIAAVILGEVDAYVHAGGQYEWDSAAPVAVARAAGLYTARIDGSELFCDRADSWLPDLVVCRDDLGERMRVALSRSIPESGS</sequence>
<dbReference type="InterPro" id="IPR000760">
    <property type="entry name" value="Inositol_monophosphatase-like"/>
</dbReference>
<reference evidence="2 3" key="1">
    <citation type="submission" date="2020-07" db="EMBL/GenBank/DDBJ databases">
        <title>Sequencing the genomes of 1000 actinobacteria strains.</title>
        <authorList>
            <person name="Klenk H.-P."/>
        </authorList>
    </citation>
    <scope>NUCLEOTIDE SEQUENCE [LARGE SCALE GENOMIC DNA]</scope>
    <source>
        <strain evidence="2 3">DSM 45975</strain>
    </source>
</reference>
<dbReference type="InterPro" id="IPR050725">
    <property type="entry name" value="CysQ/Inositol_MonoPase"/>
</dbReference>
<comment type="cofactor">
    <cofactor evidence="1">
        <name>Mg(2+)</name>
        <dbReference type="ChEBI" id="CHEBI:18420"/>
    </cofactor>
</comment>
<evidence type="ECO:0000313" key="3">
    <source>
        <dbReference type="Proteomes" id="UP000569329"/>
    </source>
</evidence>
<dbReference type="GO" id="GO:0050427">
    <property type="term" value="P:3'-phosphoadenosine 5'-phosphosulfate metabolic process"/>
    <property type="evidence" value="ECO:0007669"/>
    <property type="project" value="TreeGrafter"/>
</dbReference>
<dbReference type="GO" id="GO:0046872">
    <property type="term" value="F:metal ion binding"/>
    <property type="evidence" value="ECO:0007669"/>
    <property type="project" value="UniProtKB-KW"/>
</dbReference>
<keyword evidence="1" id="KW-0479">Metal-binding</keyword>
<dbReference type="AlphaFoldDB" id="A0A839DZA3"/>
<dbReference type="GO" id="GO:0008441">
    <property type="term" value="F:3'(2'),5'-bisphosphate nucleotidase activity"/>
    <property type="evidence" value="ECO:0007669"/>
    <property type="project" value="UniProtKB-EC"/>
</dbReference>
<dbReference type="GO" id="GO:0000103">
    <property type="term" value="P:sulfate assimilation"/>
    <property type="evidence" value="ECO:0007669"/>
    <property type="project" value="TreeGrafter"/>
</dbReference>
<dbReference type="SUPFAM" id="SSF56655">
    <property type="entry name" value="Carbohydrate phosphatase"/>
    <property type="match status" value="1"/>
</dbReference>
<keyword evidence="3" id="KW-1185">Reference proteome</keyword>
<keyword evidence="2" id="KW-0378">Hydrolase</keyword>
<feature type="binding site" evidence="1">
    <location>
        <position position="109"/>
    </location>
    <ligand>
        <name>Mg(2+)</name>
        <dbReference type="ChEBI" id="CHEBI:18420"/>
        <label>1</label>
        <note>catalytic</note>
    </ligand>
</feature>
<proteinExistence type="predicted"/>
<dbReference type="Pfam" id="PF00459">
    <property type="entry name" value="Inositol_P"/>
    <property type="match status" value="1"/>
</dbReference>
<dbReference type="EC" id="3.1.3.7" evidence="2"/>